<dbReference type="Gene3D" id="3.40.50.10320">
    <property type="entry name" value="LmbE-like"/>
    <property type="match status" value="1"/>
</dbReference>
<dbReference type="PANTHER" id="PTHR12993:SF11">
    <property type="entry name" value="N-ACETYLGLUCOSAMINYL-PHOSPHATIDYLINOSITOL DE-N-ACETYLASE"/>
    <property type="match status" value="1"/>
</dbReference>
<protein>
    <submittedName>
        <fullName evidence="1">PIG-L family deacetylase</fullName>
    </submittedName>
</protein>
<proteinExistence type="predicted"/>
<dbReference type="GO" id="GO:0016811">
    <property type="term" value="F:hydrolase activity, acting on carbon-nitrogen (but not peptide) bonds, in linear amides"/>
    <property type="evidence" value="ECO:0007669"/>
    <property type="project" value="TreeGrafter"/>
</dbReference>
<dbReference type="Proteomes" id="UP001199424">
    <property type="component" value="Unassembled WGS sequence"/>
</dbReference>
<reference evidence="1" key="1">
    <citation type="submission" date="2021-10" db="EMBL/GenBank/DDBJ databases">
        <title>Anaerobic single-cell dispensing facilitates the cultivation of human gut bacteria.</title>
        <authorList>
            <person name="Afrizal A."/>
        </authorList>
    </citation>
    <scope>NUCLEOTIDE SEQUENCE</scope>
    <source>
        <strain evidence="1">CLA-AA-H250</strain>
    </source>
</reference>
<dbReference type="RefSeq" id="WP_308449724.1">
    <property type="nucleotide sequence ID" value="NZ_JAJEQC010000010.1"/>
</dbReference>
<name>A0AAE3ANI2_9FIRM</name>
<dbReference type="EMBL" id="JAJEQC010000010">
    <property type="protein sequence ID" value="MCC2137499.1"/>
    <property type="molecule type" value="Genomic_DNA"/>
</dbReference>
<sequence>MSEPLRAMMIGAHPDDVDICTCGITKRLVSKGCIVRFVSMTTGNAGHQTMRGEELIKTRVAEAQKSAAYLGATYEILPFDDGRLTPSLEARETLMRTIRNFKPDVIFTNRACDYHPDHRATGQLVQDCSYLMGVPAICPDTPVLRKTPTILYWADGFTDPKPFRSDFARPADDDRETLFHVECCHASQFLDWLPWADDHVDLAGKTHEERVEYLRSTFNWDRGDVDEDVLACLTRQYGAEFAKTVRFAESWQVSEYGAPVSDALKELLIGLD</sequence>
<dbReference type="InterPro" id="IPR003737">
    <property type="entry name" value="GlcNAc_PI_deacetylase-related"/>
</dbReference>
<dbReference type="InterPro" id="IPR024078">
    <property type="entry name" value="LmbE-like_dom_sf"/>
</dbReference>
<dbReference type="SUPFAM" id="SSF102588">
    <property type="entry name" value="LmbE-like"/>
    <property type="match status" value="1"/>
</dbReference>
<comment type="caution">
    <text evidence="1">The sequence shown here is derived from an EMBL/GenBank/DDBJ whole genome shotgun (WGS) entry which is preliminary data.</text>
</comment>
<evidence type="ECO:0000313" key="1">
    <source>
        <dbReference type="EMBL" id="MCC2137499.1"/>
    </source>
</evidence>
<dbReference type="Pfam" id="PF02585">
    <property type="entry name" value="PIG-L"/>
    <property type="match status" value="1"/>
</dbReference>
<dbReference type="AlphaFoldDB" id="A0AAE3ANI2"/>
<gene>
    <name evidence="1" type="ORF">LKD31_10790</name>
</gene>
<accession>A0AAE3ANI2</accession>
<keyword evidence="2" id="KW-1185">Reference proteome</keyword>
<dbReference type="PANTHER" id="PTHR12993">
    <property type="entry name" value="N-ACETYLGLUCOSAMINYL-PHOSPHATIDYLINOSITOL DE-N-ACETYLASE-RELATED"/>
    <property type="match status" value="1"/>
</dbReference>
<organism evidence="1 2">
    <name type="scientific">Hominenteromicrobium mulieris</name>
    <dbReference type="NCBI Taxonomy" id="2885357"/>
    <lineage>
        <taxon>Bacteria</taxon>
        <taxon>Bacillati</taxon>
        <taxon>Bacillota</taxon>
        <taxon>Clostridia</taxon>
        <taxon>Eubacteriales</taxon>
        <taxon>Oscillospiraceae</taxon>
        <taxon>Hominenteromicrobium</taxon>
    </lineage>
</organism>
<evidence type="ECO:0000313" key="2">
    <source>
        <dbReference type="Proteomes" id="UP001199424"/>
    </source>
</evidence>